<protein>
    <submittedName>
        <fullName evidence="1">Uncharacterized protein</fullName>
    </submittedName>
</protein>
<sequence length="139" mass="15992">MLWVARLQHENEFARSASLLPNAIFYCGWHLNPVERIPQRDLRRLVVLSCARAQRPVVFRAFGVQELSYESYLSIPYSLKGLKTTSDSTRHILRKLPTVTSTRVQGALNNQHNLAKRAAVMQWSKSDENILKVATDHHR</sequence>
<comment type="caution">
    <text evidence="1">The sequence shown here is derived from an EMBL/GenBank/DDBJ whole genome shotgun (WGS) entry which is preliminary data.</text>
</comment>
<dbReference type="OrthoDB" id="7420138at2759"/>
<accession>A0A4C1ZMZ3</accession>
<organism evidence="1 2">
    <name type="scientific">Eumeta variegata</name>
    <name type="common">Bagworm moth</name>
    <name type="synonym">Eumeta japonica</name>
    <dbReference type="NCBI Taxonomy" id="151549"/>
    <lineage>
        <taxon>Eukaryota</taxon>
        <taxon>Metazoa</taxon>
        <taxon>Ecdysozoa</taxon>
        <taxon>Arthropoda</taxon>
        <taxon>Hexapoda</taxon>
        <taxon>Insecta</taxon>
        <taxon>Pterygota</taxon>
        <taxon>Neoptera</taxon>
        <taxon>Endopterygota</taxon>
        <taxon>Lepidoptera</taxon>
        <taxon>Glossata</taxon>
        <taxon>Ditrysia</taxon>
        <taxon>Tineoidea</taxon>
        <taxon>Psychidae</taxon>
        <taxon>Oiketicinae</taxon>
        <taxon>Eumeta</taxon>
    </lineage>
</organism>
<dbReference type="EMBL" id="BGZK01001918">
    <property type="protein sequence ID" value="GBP88269.1"/>
    <property type="molecule type" value="Genomic_DNA"/>
</dbReference>
<evidence type="ECO:0000313" key="1">
    <source>
        <dbReference type="EMBL" id="GBP88269.1"/>
    </source>
</evidence>
<evidence type="ECO:0000313" key="2">
    <source>
        <dbReference type="Proteomes" id="UP000299102"/>
    </source>
</evidence>
<dbReference type="AlphaFoldDB" id="A0A4C1ZMZ3"/>
<proteinExistence type="predicted"/>
<reference evidence="1 2" key="1">
    <citation type="journal article" date="2019" name="Commun. Biol.">
        <title>The bagworm genome reveals a unique fibroin gene that provides high tensile strength.</title>
        <authorList>
            <person name="Kono N."/>
            <person name="Nakamura H."/>
            <person name="Ohtoshi R."/>
            <person name="Tomita M."/>
            <person name="Numata K."/>
            <person name="Arakawa K."/>
        </authorList>
    </citation>
    <scope>NUCLEOTIDE SEQUENCE [LARGE SCALE GENOMIC DNA]</scope>
</reference>
<dbReference type="Proteomes" id="UP000299102">
    <property type="component" value="Unassembled WGS sequence"/>
</dbReference>
<keyword evidence="2" id="KW-1185">Reference proteome</keyword>
<name>A0A4C1ZMZ3_EUMVA</name>
<gene>
    <name evidence="1" type="ORF">EVAR_82729_1</name>
</gene>